<dbReference type="EMBL" id="JAPESX010000895">
    <property type="protein sequence ID" value="KAJ8119322.1"/>
    <property type="molecule type" value="Genomic_DNA"/>
</dbReference>
<gene>
    <name evidence="1" type="ORF">ONZ43_g3704</name>
</gene>
<protein>
    <submittedName>
        <fullName evidence="1">Uncharacterized protein</fullName>
    </submittedName>
</protein>
<comment type="caution">
    <text evidence="1">The sequence shown here is derived from an EMBL/GenBank/DDBJ whole genome shotgun (WGS) entry which is preliminary data.</text>
</comment>
<accession>A0ACC2IW89</accession>
<proteinExistence type="predicted"/>
<evidence type="ECO:0000313" key="1">
    <source>
        <dbReference type="EMBL" id="KAJ8119322.1"/>
    </source>
</evidence>
<organism evidence="1 2">
    <name type="scientific">Nemania bipapillata</name>
    <dbReference type="NCBI Taxonomy" id="110536"/>
    <lineage>
        <taxon>Eukaryota</taxon>
        <taxon>Fungi</taxon>
        <taxon>Dikarya</taxon>
        <taxon>Ascomycota</taxon>
        <taxon>Pezizomycotina</taxon>
        <taxon>Sordariomycetes</taxon>
        <taxon>Xylariomycetidae</taxon>
        <taxon>Xylariales</taxon>
        <taxon>Xylariaceae</taxon>
        <taxon>Nemania</taxon>
    </lineage>
</organism>
<evidence type="ECO:0000313" key="2">
    <source>
        <dbReference type="Proteomes" id="UP001153334"/>
    </source>
</evidence>
<reference evidence="1" key="1">
    <citation type="submission" date="2022-11" db="EMBL/GenBank/DDBJ databases">
        <title>Genome Sequence of Nemania bipapillata.</title>
        <authorList>
            <person name="Buettner E."/>
        </authorList>
    </citation>
    <scope>NUCLEOTIDE SEQUENCE</scope>
    <source>
        <strain evidence="1">CP14</strain>
    </source>
</reference>
<dbReference type="Proteomes" id="UP001153334">
    <property type="component" value="Unassembled WGS sequence"/>
</dbReference>
<sequence length="362" mass="40514">MDEEDYTVQFVHQTVRQFLLEDPVDPDLTEFHFGMEDADHTIGEICVTYLNFSDFKRTLAHTRTPVLLPSPSRVAEKAYGRHSVQALILRMISNSASTSEGVDIEPMIHAIAGLSSKAATPTQRHPFLDYASANWFAHTKSFEETKSRTWKLWKHMIIDEHEMMPGPSELAGFFLHNSNGTKLMERICRTSHYGILRLISSAGSRVRLEFIQKTIGLDNLSLMKLIMDLEKFREAAHEVLSKAAKFGNLKAVELLIAAGTGTGSDLLGLNDARKTALYLAAKAGHLQIVNNLLTLATEEDNASLWIAYHELTIHPDWPPGRLLQKAGANILKRSHLPENTTNTDPSDGWEHIPNNEGKDEPL</sequence>
<keyword evidence="2" id="KW-1185">Reference proteome</keyword>
<name>A0ACC2IW89_9PEZI</name>